<dbReference type="PROSITE" id="PS51459">
    <property type="entry name" value="FIDO"/>
    <property type="match status" value="1"/>
</dbReference>
<protein>
    <recommendedName>
        <fullName evidence="2">Fido domain-containing protein</fullName>
    </recommendedName>
</protein>
<dbReference type="Proteomes" id="UP000636956">
    <property type="component" value="Unassembled WGS sequence"/>
</dbReference>
<dbReference type="AlphaFoldDB" id="A0A917PGW4"/>
<feature type="domain" description="Fido" evidence="2">
    <location>
        <begin position="133"/>
        <end position="278"/>
    </location>
</feature>
<keyword evidence="4" id="KW-1185">Reference proteome</keyword>
<dbReference type="Gene3D" id="1.10.3290.10">
    <property type="entry name" value="Fido-like domain"/>
    <property type="match status" value="1"/>
</dbReference>
<organism evidence="3 4">
    <name type="scientific">Agromyces bauzanensis</name>
    <dbReference type="NCBI Taxonomy" id="1308924"/>
    <lineage>
        <taxon>Bacteria</taxon>
        <taxon>Bacillati</taxon>
        <taxon>Actinomycetota</taxon>
        <taxon>Actinomycetes</taxon>
        <taxon>Micrococcales</taxon>
        <taxon>Microbacteriaceae</taxon>
        <taxon>Agromyces</taxon>
    </lineage>
</organism>
<sequence>MANRRKWGVGSDQYVKRPGSNEATRRERREAEDQDEQLALTGITWAWSGIDLDVIGGTGDVERVRHRFRANLPTIVWDAARLEGNTFTLPEVQTLLDGVTVEGKRLEEQQQVLALNDAYNELDRMVGAGEFTLSKETSDRLHALVARYEAIEAGNFRGEGSVTGGGSVRLSTGGVVDGRPHGEGGELLRTAYQDLLDYLRGIDDPRQRALVYAAATTRHQLYFDGNKRTAKLMASGELMKHGFDAISVPYSRLHEQNRALDRMFETDDATAYMRLLADCAR</sequence>
<accession>A0A917PGW4</accession>
<name>A0A917PGW4_9MICO</name>
<evidence type="ECO:0000313" key="4">
    <source>
        <dbReference type="Proteomes" id="UP000636956"/>
    </source>
</evidence>
<dbReference type="SUPFAM" id="SSF140931">
    <property type="entry name" value="Fic-like"/>
    <property type="match status" value="1"/>
</dbReference>
<evidence type="ECO:0000256" key="1">
    <source>
        <dbReference type="SAM" id="MobiDB-lite"/>
    </source>
</evidence>
<dbReference type="InterPro" id="IPR036597">
    <property type="entry name" value="Fido-like_dom_sf"/>
</dbReference>
<dbReference type="EMBL" id="BMMD01000007">
    <property type="protein sequence ID" value="GGJ77971.1"/>
    <property type="molecule type" value="Genomic_DNA"/>
</dbReference>
<dbReference type="InterPro" id="IPR003812">
    <property type="entry name" value="Fido"/>
</dbReference>
<reference evidence="3" key="2">
    <citation type="submission" date="2020-09" db="EMBL/GenBank/DDBJ databases">
        <authorList>
            <person name="Sun Q."/>
            <person name="Zhou Y."/>
        </authorList>
    </citation>
    <scope>NUCLEOTIDE SEQUENCE</scope>
    <source>
        <strain evidence="3">CGMCC 1.8984</strain>
    </source>
</reference>
<evidence type="ECO:0000259" key="2">
    <source>
        <dbReference type="PROSITE" id="PS51459"/>
    </source>
</evidence>
<comment type="caution">
    <text evidence="3">The sequence shown here is derived from an EMBL/GenBank/DDBJ whole genome shotgun (WGS) entry which is preliminary data.</text>
</comment>
<feature type="region of interest" description="Disordered" evidence="1">
    <location>
        <begin position="1"/>
        <end position="34"/>
    </location>
</feature>
<evidence type="ECO:0000313" key="3">
    <source>
        <dbReference type="EMBL" id="GGJ77971.1"/>
    </source>
</evidence>
<proteinExistence type="predicted"/>
<gene>
    <name evidence="3" type="ORF">GCM10011372_15360</name>
</gene>
<reference evidence="3" key="1">
    <citation type="journal article" date="2014" name="Int. J. Syst. Evol. Microbiol.">
        <title>Complete genome sequence of Corynebacterium casei LMG S-19264T (=DSM 44701T), isolated from a smear-ripened cheese.</title>
        <authorList>
            <consortium name="US DOE Joint Genome Institute (JGI-PGF)"/>
            <person name="Walter F."/>
            <person name="Albersmeier A."/>
            <person name="Kalinowski J."/>
            <person name="Ruckert C."/>
        </authorList>
    </citation>
    <scope>NUCLEOTIDE SEQUENCE</scope>
    <source>
        <strain evidence="3">CGMCC 1.8984</strain>
    </source>
</reference>